<protein>
    <submittedName>
        <fullName evidence="2">Uncharacterized protein</fullName>
    </submittedName>
</protein>
<feature type="compositionally biased region" description="Basic and acidic residues" evidence="1">
    <location>
        <begin position="64"/>
        <end position="92"/>
    </location>
</feature>
<gene>
    <name evidence="2" type="ORF">HGRIS_009057</name>
</gene>
<evidence type="ECO:0000313" key="3">
    <source>
        <dbReference type="Proteomes" id="UP001556367"/>
    </source>
</evidence>
<evidence type="ECO:0000313" key="2">
    <source>
        <dbReference type="EMBL" id="KAL0948952.1"/>
    </source>
</evidence>
<dbReference type="Proteomes" id="UP001556367">
    <property type="component" value="Unassembled WGS sequence"/>
</dbReference>
<accession>A0ABR3J001</accession>
<comment type="caution">
    <text evidence="2">The sequence shown here is derived from an EMBL/GenBank/DDBJ whole genome shotgun (WGS) entry which is preliminary data.</text>
</comment>
<reference evidence="3" key="1">
    <citation type="submission" date="2024-06" db="EMBL/GenBank/DDBJ databases">
        <title>Multi-omics analyses provide insights into the biosynthesis of the anticancer antibiotic pleurotin in Hohenbuehelia grisea.</title>
        <authorList>
            <person name="Weaver J.A."/>
            <person name="Alberti F."/>
        </authorList>
    </citation>
    <scope>NUCLEOTIDE SEQUENCE [LARGE SCALE GENOMIC DNA]</scope>
    <source>
        <strain evidence="3">T-177</strain>
    </source>
</reference>
<feature type="compositionally biased region" description="Basic and acidic residues" evidence="1">
    <location>
        <begin position="12"/>
        <end position="53"/>
    </location>
</feature>
<sequence>MCAPVQGPHKGVSLEDVKSEKESVASTEIHKLLDEHRAHLEDDVATATERENAYEDSDWITASESEKSESSKGKGPSKPREPKGKEHAKDSRPTTPQWGEITLSEEEIDPEAQRRMFAQWNELRRQQKSAAKRAREAQKAGKADPRNKDLPIRTPR</sequence>
<organism evidence="2 3">
    <name type="scientific">Hohenbuehelia grisea</name>
    <dbReference type="NCBI Taxonomy" id="104357"/>
    <lineage>
        <taxon>Eukaryota</taxon>
        <taxon>Fungi</taxon>
        <taxon>Dikarya</taxon>
        <taxon>Basidiomycota</taxon>
        <taxon>Agaricomycotina</taxon>
        <taxon>Agaricomycetes</taxon>
        <taxon>Agaricomycetidae</taxon>
        <taxon>Agaricales</taxon>
        <taxon>Pleurotineae</taxon>
        <taxon>Pleurotaceae</taxon>
        <taxon>Hohenbuehelia</taxon>
    </lineage>
</organism>
<keyword evidence="3" id="KW-1185">Reference proteome</keyword>
<evidence type="ECO:0000256" key="1">
    <source>
        <dbReference type="SAM" id="MobiDB-lite"/>
    </source>
</evidence>
<dbReference type="EMBL" id="JASNQZ010000012">
    <property type="protein sequence ID" value="KAL0948952.1"/>
    <property type="molecule type" value="Genomic_DNA"/>
</dbReference>
<name>A0ABR3J001_9AGAR</name>
<proteinExistence type="predicted"/>
<feature type="compositionally biased region" description="Basic and acidic residues" evidence="1">
    <location>
        <begin position="133"/>
        <end position="156"/>
    </location>
</feature>
<feature type="region of interest" description="Disordered" evidence="1">
    <location>
        <begin position="1"/>
        <end position="156"/>
    </location>
</feature>